<comment type="caution">
    <text evidence="1">The sequence shown here is derived from an EMBL/GenBank/DDBJ whole genome shotgun (WGS) entry which is preliminary data.</text>
</comment>
<reference evidence="1 2" key="1">
    <citation type="submission" date="2023-07" db="EMBL/GenBank/DDBJ databases">
        <title>Functional and genomic diversity of the sorghum phyllosphere microbiome.</title>
        <authorList>
            <person name="Shade A."/>
        </authorList>
    </citation>
    <scope>NUCLEOTIDE SEQUENCE [LARGE SCALE GENOMIC DNA]</scope>
    <source>
        <strain evidence="1 2">SORGH_AS_0892</strain>
    </source>
</reference>
<evidence type="ECO:0000313" key="2">
    <source>
        <dbReference type="Proteomes" id="UP001244640"/>
    </source>
</evidence>
<evidence type="ECO:0000313" key="1">
    <source>
        <dbReference type="EMBL" id="MDQ1151875.1"/>
    </source>
</evidence>
<dbReference type="Pfam" id="PF14253">
    <property type="entry name" value="AbiH"/>
    <property type="match status" value="1"/>
</dbReference>
<gene>
    <name evidence="1" type="ORF">QE382_003859</name>
</gene>
<evidence type="ECO:0008006" key="3">
    <source>
        <dbReference type="Google" id="ProtNLM"/>
    </source>
</evidence>
<dbReference type="InterPro" id="IPR025935">
    <property type="entry name" value="AbiH"/>
</dbReference>
<dbReference type="RefSeq" id="WP_307187294.1">
    <property type="nucleotide sequence ID" value="NZ_JAUTBA010000001.1"/>
</dbReference>
<dbReference type="Proteomes" id="UP001244640">
    <property type="component" value="Unassembled WGS sequence"/>
</dbReference>
<keyword evidence="2" id="KW-1185">Reference proteome</keyword>
<dbReference type="EMBL" id="JAUTBA010000001">
    <property type="protein sequence ID" value="MDQ1151875.1"/>
    <property type="molecule type" value="Genomic_DNA"/>
</dbReference>
<proteinExistence type="predicted"/>
<organism evidence="1 2">
    <name type="scientific">Sphingobacterium zeae</name>
    <dbReference type="NCBI Taxonomy" id="1776859"/>
    <lineage>
        <taxon>Bacteria</taxon>
        <taxon>Pseudomonadati</taxon>
        <taxon>Bacteroidota</taxon>
        <taxon>Sphingobacteriia</taxon>
        <taxon>Sphingobacteriales</taxon>
        <taxon>Sphingobacteriaceae</taxon>
        <taxon>Sphingobacterium</taxon>
    </lineage>
</organism>
<name>A0ABU0UAJ2_9SPHI</name>
<protein>
    <recommendedName>
        <fullName evidence="3">Bacteriophage abortive infection AbiH</fullName>
    </recommendedName>
</protein>
<sequence>MNRLILVGNGFDLAHGLRTSYKDFIFWYLDSCFNGAGIYANGEFYEDELVNVSILEHYRFMDLRAKANNIGISRYLYDNGLLNIYLNFGFYDDLDTIGNAKELFQEVSKIISHEVVFKCSFFKRLIDSCLECGWVDIEQEYFDALKKYNDSNHAHDLDYIRTINKNFEFLKGKLEEYLLIEEERGIEVIPELIEAMRSDFSISDFDTAFNNEDVKSARNTTYENGKLNQYKLYLLNFNYTNTLRKYYKEIANTEKDNYELSVESLDEFNTNKFHSYAINHIHGELKNPINPIIFGFGDEHDKEYLQFEEQKNNSLFEHVKSYHYLKTSNYRNLMRFLNLDHYQVFIIGHSCGLSDRTMFKEIFDHDNCKSVRIFHYNDFFDKSINLSRHFSDKGRMRKLVVEFNPADAINQTRKN</sequence>
<accession>A0ABU0UAJ2</accession>